<dbReference type="EMBL" id="BJLB01000001">
    <property type="protein sequence ID" value="GEA37544.1"/>
    <property type="molecule type" value="Genomic_DNA"/>
</dbReference>
<dbReference type="Proteomes" id="UP000315200">
    <property type="component" value="Unassembled WGS sequence"/>
</dbReference>
<evidence type="ECO:0000313" key="2">
    <source>
        <dbReference type="Proteomes" id="UP000315200"/>
    </source>
</evidence>
<organism evidence="1 2">
    <name type="scientific">Enterocloster clostridioformis</name>
    <dbReference type="NCBI Taxonomy" id="1531"/>
    <lineage>
        <taxon>Bacteria</taxon>
        <taxon>Bacillati</taxon>
        <taxon>Bacillota</taxon>
        <taxon>Clostridia</taxon>
        <taxon>Lachnospirales</taxon>
        <taxon>Lachnospiraceae</taxon>
        <taxon>Enterocloster</taxon>
    </lineage>
</organism>
<protein>
    <submittedName>
        <fullName evidence="1">Uncharacterized protein</fullName>
    </submittedName>
</protein>
<evidence type="ECO:0000313" key="1">
    <source>
        <dbReference type="EMBL" id="GEA37544.1"/>
    </source>
</evidence>
<proteinExistence type="predicted"/>
<accession>A0A829WC47</accession>
<comment type="caution">
    <text evidence="1">The sequence shown here is derived from an EMBL/GenBank/DDBJ whole genome shotgun (WGS) entry which is preliminary data.</text>
</comment>
<name>A0A829WC47_9FIRM</name>
<sequence>MDNHIMQEFILPIRAGMTIEKAIERFPDISYQASHKAIYFDMFMIYPDNLIERIKTVCPNCGNKKIVPVLFYSKENIKLVEECKGILAPAIYDNPGVPCGNYGCLDCGYRWFYHVSGLSLYNECE</sequence>
<gene>
    <name evidence="1" type="ORF">Ccl03g_32570</name>
</gene>
<reference evidence="1 2" key="1">
    <citation type="submission" date="2019-06" db="EMBL/GenBank/DDBJ databases">
        <title>Draft genome sequence of [Clostridium] clostridioforme NBRC 113352.</title>
        <authorList>
            <person name="Miura T."/>
            <person name="Furukawa M."/>
            <person name="Shimamura M."/>
            <person name="Ohyama Y."/>
            <person name="Yamazoe A."/>
            <person name="Kawasaki H."/>
        </authorList>
    </citation>
    <scope>NUCLEOTIDE SEQUENCE [LARGE SCALE GENOMIC DNA]</scope>
    <source>
        <strain evidence="1 2">NBRC 113352</strain>
    </source>
</reference>
<dbReference type="AlphaFoldDB" id="A0A829WC47"/>